<dbReference type="EMBL" id="JANKHO010001927">
    <property type="protein sequence ID" value="KAJ3496603.1"/>
    <property type="molecule type" value="Genomic_DNA"/>
</dbReference>
<dbReference type="GO" id="GO:0006629">
    <property type="term" value="P:lipid metabolic process"/>
    <property type="evidence" value="ECO:0007669"/>
    <property type="project" value="InterPro"/>
</dbReference>
<evidence type="ECO:0000259" key="2">
    <source>
        <dbReference type="PROSITE" id="PS51704"/>
    </source>
</evidence>
<keyword evidence="4" id="KW-1185">Reference proteome</keyword>
<name>A0A9W8MSL7_9AGAR</name>
<feature type="domain" description="GP-PDE" evidence="2">
    <location>
        <begin position="8"/>
        <end position="298"/>
    </location>
</feature>
<feature type="signal peptide" evidence="1">
    <location>
        <begin position="1"/>
        <end position="19"/>
    </location>
</feature>
<dbReference type="SUPFAM" id="SSF51695">
    <property type="entry name" value="PLC-like phosphodiesterases"/>
    <property type="match status" value="1"/>
</dbReference>
<evidence type="ECO:0000256" key="1">
    <source>
        <dbReference type="SAM" id="SignalP"/>
    </source>
</evidence>
<evidence type="ECO:0000313" key="3">
    <source>
        <dbReference type="EMBL" id="KAJ3496603.1"/>
    </source>
</evidence>
<dbReference type="InterPro" id="IPR030395">
    <property type="entry name" value="GP_PDE_dom"/>
</dbReference>
<dbReference type="Gene3D" id="3.20.20.190">
    <property type="entry name" value="Phosphatidylinositol (PI) phosphodiesterase"/>
    <property type="match status" value="1"/>
</dbReference>
<comment type="caution">
    <text evidence="3">The sequence shown here is derived from an EMBL/GenBank/DDBJ whole genome shotgun (WGS) entry which is preliminary data.</text>
</comment>
<dbReference type="Proteomes" id="UP001148786">
    <property type="component" value="Unassembled WGS sequence"/>
</dbReference>
<evidence type="ECO:0000313" key="4">
    <source>
        <dbReference type="Proteomes" id="UP001148786"/>
    </source>
</evidence>
<keyword evidence="1" id="KW-0732">Signal</keyword>
<dbReference type="AlphaFoldDB" id="A0A9W8MSL7"/>
<reference evidence="3" key="1">
    <citation type="submission" date="2022-07" db="EMBL/GenBank/DDBJ databases">
        <title>Genome Sequence of Agrocybe chaxingu.</title>
        <authorList>
            <person name="Buettner E."/>
        </authorList>
    </citation>
    <scope>NUCLEOTIDE SEQUENCE</scope>
    <source>
        <strain evidence="3">MP-N11</strain>
    </source>
</reference>
<dbReference type="OrthoDB" id="1058301at2759"/>
<gene>
    <name evidence="3" type="ORF">NLJ89_g10462</name>
</gene>
<accession>A0A9W8MSL7</accession>
<dbReference type="GO" id="GO:0008081">
    <property type="term" value="F:phosphoric diester hydrolase activity"/>
    <property type="evidence" value="ECO:0007669"/>
    <property type="project" value="InterPro"/>
</dbReference>
<proteinExistence type="predicted"/>
<protein>
    <recommendedName>
        <fullName evidence="2">GP-PDE domain-containing protein</fullName>
    </recommendedName>
</protein>
<dbReference type="PANTHER" id="PTHR46211">
    <property type="entry name" value="GLYCEROPHOSPHORYL DIESTER PHOSPHODIESTERASE"/>
    <property type="match status" value="1"/>
</dbReference>
<dbReference type="PROSITE" id="PS51704">
    <property type="entry name" value="GP_PDE"/>
    <property type="match status" value="1"/>
</dbReference>
<dbReference type="PANTHER" id="PTHR46211:SF14">
    <property type="entry name" value="GLYCEROPHOSPHODIESTER PHOSPHODIESTERASE"/>
    <property type="match status" value="1"/>
</dbReference>
<dbReference type="InterPro" id="IPR017946">
    <property type="entry name" value="PLC-like_Pdiesterase_TIM-brl"/>
</dbReference>
<feature type="chain" id="PRO_5040888747" description="GP-PDE domain-containing protein" evidence="1">
    <location>
        <begin position="20"/>
        <end position="325"/>
    </location>
</feature>
<organism evidence="3 4">
    <name type="scientific">Agrocybe chaxingu</name>
    <dbReference type="NCBI Taxonomy" id="84603"/>
    <lineage>
        <taxon>Eukaryota</taxon>
        <taxon>Fungi</taxon>
        <taxon>Dikarya</taxon>
        <taxon>Basidiomycota</taxon>
        <taxon>Agaricomycotina</taxon>
        <taxon>Agaricomycetes</taxon>
        <taxon>Agaricomycetidae</taxon>
        <taxon>Agaricales</taxon>
        <taxon>Agaricineae</taxon>
        <taxon>Strophariaceae</taxon>
        <taxon>Agrocybe</taxon>
    </lineage>
</organism>
<sequence length="325" mass="35615">MQTLSLTVYVLSAVAITSAGPVQQVVSKPKPFDVQDGAVLVWHDEKITSDKCKDTAPVVKDDPDFPYVGKHVAKLTLAQIKTLDCGSMRLLDFPLQLSYPGTKLSTLDELFEFATCVDTRRKLQWNIESKVNPASTRGVDDFVAFQHQAFVKSTYDLSQITVWKYQSFDWRTLIGMKALEPRIPTAALANEATLIGFAGLNVIAFEGATPGEKIANAAHSIKASILSPSATSGLSLAADPSQPGYVPFTTKAMIDQAHKNGMLVKPWTVNRVSIAEQLFNLGVDGIITDYPTQIRRFIQQRGQPVASPFSEATVMSCLKKHRQTV</sequence>
<dbReference type="Pfam" id="PF03009">
    <property type="entry name" value="GDPD"/>
    <property type="match status" value="1"/>
</dbReference>